<dbReference type="GeneID" id="92028353"/>
<dbReference type="EMBL" id="JBBPEH010000005">
    <property type="protein sequence ID" value="KAK7538590.1"/>
    <property type="molecule type" value="Genomic_DNA"/>
</dbReference>
<proteinExistence type="predicted"/>
<gene>
    <name evidence="2" type="ORF">J3D65DRAFT_335581</name>
</gene>
<evidence type="ECO:0000313" key="2">
    <source>
        <dbReference type="EMBL" id="KAK7538590.1"/>
    </source>
</evidence>
<feature type="region of interest" description="Disordered" evidence="1">
    <location>
        <begin position="211"/>
        <end position="233"/>
    </location>
</feature>
<dbReference type="RefSeq" id="XP_066656277.1">
    <property type="nucleotide sequence ID" value="XM_066795447.1"/>
</dbReference>
<organism evidence="2 3">
    <name type="scientific">Phyllosticta citribraziliensis</name>
    <dbReference type="NCBI Taxonomy" id="989973"/>
    <lineage>
        <taxon>Eukaryota</taxon>
        <taxon>Fungi</taxon>
        <taxon>Dikarya</taxon>
        <taxon>Ascomycota</taxon>
        <taxon>Pezizomycotina</taxon>
        <taxon>Dothideomycetes</taxon>
        <taxon>Dothideomycetes incertae sedis</taxon>
        <taxon>Botryosphaeriales</taxon>
        <taxon>Phyllostictaceae</taxon>
        <taxon>Phyllosticta</taxon>
    </lineage>
</organism>
<sequence length="311" mass="34724">MRAWHGAAFLHGRCSGGRSSPCRHGSGVRYPGFLFGCMAWRLRGWMGLDPLWVLPLTVLQVQLDWSGALVDFNRKWMGQVSCRPWNEGHVKLEKMALVHLRRILQLQDVTYAAVLGQLDAVTTRMAASNPRVHRPPTAASKTLAQHCCISTCQTLQKHFVALHHTQETTVPRHSHAPSAFYVVPSLLPFHPTPFHSSPPQSFLPPARQFPTPTHLPHHHQTVKDTSQSAAQTSCQARPAADHAAVVWQHEDRSGGQRTGNEIKEIEFVHACVCEASASPQLPYVWMYVDGGSHPRAPLHARTFGKELPGWW</sequence>
<protein>
    <submittedName>
        <fullName evidence="2">Uncharacterized protein</fullName>
    </submittedName>
</protein>
<reference evidence="2 3" key="1">
    <citation type="submission" date="2024-04" db="EMBL/GenBank/DDBJ databases">
        <title>Phyllosticta paracitricarpa is synonymous to the EU quarantine fungus P. citricarpa based on phylogenomic analyses.</title>
        <authorList>
            <consortium name="Lawrence Berkeley National Laboratory"/>
            <person name="Van ingen-buijs V.A."/>
            <person name="Van westerhoven A.C."/>
            <person name="Haridas S."/>
            <person name="Skiadas P."/>
            <person name="Martin F."/>
            <person name="Groenewald J.Z."/>
            <person name="Crous P.W."/>
            <person name="Seidl M.F."/>
        </authorList>
    </citation>
    <scope>NUCLEOTIDE SEQUENCE [LARGE SCALE GENOMIC DNA]</scope>
    <source>
        <strain evidence="2 3">CPC 17464</strain>
    </source>
</reference>
<accession>A0ABR1LWY4</accession>
<comment type="caution">
    <text evidence="2">The sequence shown here is derived from an EMBL/GenBank/DDBJ whole genome shotgun (WGS) entry which is preliminary data.</text>
</comment>
<evidence type="ECO:0000256" key="1">
    <source>
        <dbReference type="SAM" id="MobiDB-lite"/>
    </source>
</evidence>
<keyword evidence="3" id="KW-1185">Reference proteome</keyword>
<feature type="compositionally biased region" description="Polar residues" evidence="1">
    <location>
        <begin position="223"/>
        <end position="233"/>
    </location>
</feature>
<dbReference type="Proteomes" id="UP001360953">
    <property type="component" value="Unassembled WGS sequence"/>
</dbReference>
<name>A0ABR1LWY4_9PEZI</name>
<evidence type="ECO:0000313" key="3">
    <source>
        <dbReference type="Proteomes" id="UP001360953"/>
    </source>
</evidence>